<reference evidence="2" key="1">
    <citation type="submission" date="2016-10" db="EMBL/GenBank/DDBJ databases">
        <authorList>
            <person name="Varghese N."/>
            <person name="Submissions S."/>
        </authorList>
    </citation>
    <scope>NUCLEOTIDE SEQUENCE [LARGE SCALE GENOMIC DNA]</scope>
    <source>
        <strain evidence="2">DSM 26921</strain>
    </source>
</reference>
<dbReference type="AlphaFoldDB" id="A0A1I6FPB4"/>
<dbReference type="RefSeq" id="WP_090211030.1">
    <property type="nucleotide sequence ID" value="NZ_FOYO01000001.1"/>
</dbReference>
<sequence>MPEYVFISDQQVSTDCEAIGLSDWSNRKDSRVEEREAEIIRQIIGDEALEIPLSEFRAGLEIELEHGTKFPTANVSGNHPVATGRIVLAHLKESLDYYLRLVCMELEMELTNALADGESERALVKRRDLAAARAVLEKKVLETLSGAS</sequence>
<dbReference type="InterPro" id="IPR043720">
    <property type="entry name" value="DUF5661"/>
</dbReference>
<keyword evidence="2" id="KW-1185">Reference proteome</keyword>
<organism evidence="1 2">
    <name type="scientific">Litoreibacter janthinus</name>
    <dbReference type="NCBI Taxonomy" id="670154"/>
    <lineage>
        <taxon>Bacteria</taxon>
        <taxon>Pseudomonadati</taxon>
        <taxon>Pseudomonadota</taxon>
        <taxon>Alphaproteobacteria</taxon>
        <taxon>Rhodobacterales</taxon>
        <taxon>Roseobacteraceae</taxon>
        <taxon>Litoreibacter</taxon>
    </lineage>
</organism>
<proteinExistence type="predicted"/>
<accession>A0A1I6FPB4</accession>
<dbReference type="EMBL" id="FOYO01000001">
    <property type="protein sequence ID" value="SFR31793.1"/>
    <property type="molecule type" value="Genomic_DNA"/>
</dbReference>
<dbReference type="Pfam" id="PF18905">
    <property type="entry name" value="DUF5661"/>
    <property type="match status" value="1"/>
</dbReference>
<name>A0A1I6FPB4_9RHOB</name>
<evidence type="ECO:0000313" key="2">
    <source>
        <dbReference type="Proteomes" id="UP000199658"/>
    </source>
</evidence>
<dbReference type="Proteomes" id="UP000199658">
    <property type="component" value="Unassembled WGS sequence"/>
</dbReference>
<dbReference type="OrthoDB" id="5515006at2"/>
<protein>
    <submittedName>
        <fullName evidence="1">Uncharacterized protein</fullName>
    </submittedName>
</protein>
<evidence type="ECO:0000313" key="1">
    <source>
        <dbReference type="EMBL" id="SFR31793.1"/>
    </source>
</evidence>
<gene>
    <name evidence="1" type="ORF">SAMN04488002_0003</name>
</gene>